<dbReference type="InterPro" id="IPR002938">
    <property type="entry name" value="FAD-bd"/>
</dbReference>
<keyword evidence="4" id="KW-0560">Oxidoreductase</keyword>
<dbReference type="STRING" id="1076935.U4L9V4"/>
<dbReference type="PRINTS" id="PR00420">
    <property type="entry name" value="RNGMNOXGNASE"/>
</dbReference>
<dbReference type="AlphaFoldDB" id="U4L9V4"/>
<evidence type="ECO:0000313" key="7">
    <source>
        <dbReference type="Proteomes" id="UP000018144"/>
    </source>
</evidence>
<comment type="cofactor">
    <cofactor evidence="1">
        <name>FAD</name>
        <dbReference type="ChEBI" id="CHEBI:57692"/>
    </cofactor>
</comment>
<dbReference type="GO" id="GO:0016709">
    <property type="term" value="F:oxidoreductase activity, acting on paired donors, with incorporation or reduction of molecular oxygen, NAD(P)H as one donor, and incorporation of one atom of oxygen"/>
    <property type="evidence" value="ECO:0007669"/>
    <property type="project" value="UniProtKB-ARBA"/>
</dbReference>
<dbReference type="eggNOG" id="ENOG502SMET">
    <property type="taxonomic scope" value="Eukaryota"/>
</dbReference>
<keyword evidence="2" id="KW-0285">Flavoprotein</keyword>
<accession>U4L9V4</accession>
<protein>
    <submittedName>
        <fullName evidence="6">Similar to 3-(3-hydroxy-phenyl)propionate/3-hydroxycinnamic acid hydroxylase acc. no. A0QB57</fullName>
    </submittedName>
</protein>
<keyword evidence="3" id="KW-0274">FAD</keyword>
<gene>
    <name evidence="6" type="ORF">PCON_13922</name>
</gene>
<dbReference type="Pfam" id="PF01494">
    <property type="entry name" value="FAD_binding_3"/>
    <property type="match status" value="1"/>
</dbReference>
<dbReference type="Gene3D" id="3.50.50.60">
    <property type="entry name" value="FAD/NAD(P)-binding domain"/>
    <property type="match status" value="1"/>
</dbReference>
<dbReference type="PANTHER" id="PTHR43004">
    <property type="entry name" value="TRK SYSTEM POTASSIUM UPTAKE PROTEIN"/>
    <property type="match status" value="1"/>
</dbReference>
<feature type="domain" description="FAD-binding" evidence="5">
    <location>
        <begin position="76"/>
        <end position="320"/>
    </location>
</feature>
<name>U4L9V4_PYROM</name>
<sequence>MSWYLKPKTRYLNLLELQLLHEFEKAGIYEDVAVAGHCNDKGIIFRTPHSSTNEVLATVKVALMPKGVAKYEHTGIHLGQHQLAAIILDHAQKHPSFSIGWGQRFSGCREVDGKVEAVSSGPNGEQWFRCDYLIGADGASSTVRKTLCIPFEGFTWKDRFVASNVYYDFEKYEGYSTATMIFDKNNWGVIARTGKPKEGLWRVAFGVTEEESASLDDPEFLLKKVQEKYEILFPGPRPLQYELQSANPYWAHQRVAREFRRGRVILCGDSAHSNNPIGGLGLTTGLLDAASLGNCLIRIISKGESNPDCLLQQYADVRRKAFIDYTNPTSIANKHRLMSDEPEEVKRRDQFFAKVNGDPEFLREMAHQMNEVLEDNFEN</sequence>
<dbReference type="SUPFAM" id="SSF51905">
    <property type="entry name" value="FAD/NAD(P)-binding domain"/>
    <property type="match status" value="1"/>
</dbReference>
<evidence type="ECO:0000256" key="4">
    <source>
        <dbReference type="ARBA" id="ARBA00023002"/>
    </source>
</evidence>
<dbReference type="OMA" id="EDWAVIV"/>
<dbReference type="GO" id="GO:0071949">
    <property type="term" value="F:FAD binding"/>
    <property type="evidence" value="ECO:0007669"/>
    <property type="project" value="InterPro"/>
</dbReference>
<evidence type="ECO:0000256" key="2">
    <source>
        <dbReference type="ARBA" id="ARBA00022630"/>
    </source>
</evidence>
<dbReference type="Gene3D" id="3.30.9.10">
    <property type="entry name" value="D-Amino Acid Oxidase, subunit A, domain 2"/>
    <property type="match status" value="1"/>
</dbReference>
<dbReference type="InterPro" id="IPR050641">
    <property type="entry name" value="RIFMO-like"/>
</dbReference>
<evidence type="ECO:0000259" key="5">
    <source>
        <dbReference type="Pfam" id="PF01494"/>
    </source>
</evidence>
<keyword evidence="7" id="KW-1185">Reference proteome</keyword>
<evidence type="ECO:0000313" key="6">
    <source>
        <dbReference type="EMBL" id="CCX14329.1"/>
    </source>
</evidence>
<evidence type="ECO:0000256" key="3">
    <source>
        <dbReference type="ARBA" id="ARBA00022827"/>
    </source>
</evidence>
<dbReference type="PANTHER" id="PTHR43004:SF19">
    <property type="entry name" value="BINDING MONOOXYGENASE, PUTATIVE (JCVI)-RELATED"/>
    <property type="match status" value="1"/>
</dbReference>
<dbReference type="Proteomes" id="UP000018144">
    <property type="component" value="Unassembled WGS sequence"/>
</dbReference>
<proteinExistence type="predicted"/>
<dbReference type="EMBL" id="HF935952">
    <property type="protein sequence ID" value="CCX14329.1"/>
    <property type="molecule type" value="Genomic_DNA"/>
</dbReference>
<reference evidence="6 7" key="1">
    <citation type="journal article" date="2013" name="PLoS Genet.">
        <title>The genome and development-dependent transcriptomes of Pyronema confluens: a window into fungal evolution.</title>
        <authorList>
            <person name="Traeger S."/>
            <person name="Altegoer F."/>
            <person name="Freitag M."/>
            <person name="Gabaldon T."/>
            <person name="Kempken F."/>
            <person name="Kumar A."/>
            <person name="Marcet-Houben M."/>
            <person name="Poggeler S."/>
            <person name="Stajich J.E."/>
            <person name="Nowrousian M."/>
        </authorList>
    </citation>
    <scope>NUCLEOTIDE SEQUENCE [LARGE SCALE GENOMIC DNA]</scope>
    <source>
        <strain evidence="7">CBS 100304</strain>
        <tissue evidence="6">Vegetative mycelium</tissue>
    </source>
</reference>
<organism evidence="6 7">
    <name type="scientific">Pyronema omphalodes (strain CBS 100304)</name>
    <name type="common">Pyronema confluens</name>
    <dbReference type="NCBI Taxonomy" id="1076935"/>
    <lineage>
        <taxon>Eukaryota</taxon>
        <taxon>Fungi</taxon>
        <taxon>Dikarya</taxon>
        <taxon>Ascomycota</taxon>
        <taxon>Pezizomycotina</taxon>
        <taxon>Pezizomycetes</taxon>
        <taxon>Pezizales</taxon>
        <taxon>Pyronemataceae</taxon>
        <taxon>Pyronema</taxon>
    </lineage>
</organism>
<evidence type="ECO:0000256" key="1">
    <source>
        <dbReference type="ARBA" id="ARBA00001974"/>
    </source>
</evidence>
<dbReference type="OrthoDB" id="2096480at2759"/>
<dbReference type="InterPro" id="IPR036188">
    <property type="entry name" value="FAD/NAD-bd_sf"/>
</dbReference>